<sequence length="136" mass="15213">MITTVVGDGISGSSVGGNGTSVGSSADGTTVSCDTGCSFERRSLTWAFTGITPIGLTFDNRKLSTITKVIARNAGLFIIPLSIIQPYNFYLISIKHEKMDFKLTFFTYWFELFLKKSILKKMYEVKVIREFLMKKQ</sequence>
<dbReference type="AlphaFoldDB" id="A0A0P6WMV9"/>
<proteinExistence type="predicted"/>
<comment type="caution">
    <text evidence="1">The sequence shown here is derived from an EMBL/GenBank/DDBJ whole genome shotgun (WGS) entry which is preliminary data.</text>
</comment>
<dbReference type="Proteomes" id="UP000050430">
    <property type="component" value="Unassembled WGS sequence"/>
</dbReference>
<gene>
    <name evidence="1" type="ORF">ADM99_11420</name>
</gene>
<keyword evidence="2" id="KW-1185">Reference proteome</keyword>
<name>A0A0P6WMV9_9CHLR</name>
<evidence type="ECO:0000313" key="1">
    <source>
        <dbReference type="EMBL" id="KPL71304.1"/>
    </source>
</evidence>
<accession>A0A0P6WMV9</accession>
<dbReference type="EMBL" id="LGCK01000011">
    <property type="protein sequence ID" value="KPL71304.1"/>
    <property type="molecule type" value="Genomic_DNA"/>
</dbReference>
<reference evidence="1 2" key="1">
    <citation type="submission" date="2015-07" db="EMBL/GenBank/DDBJ databases">
        <title>Genome sequence of Leptolinea tardivitalis DSM 16556.</title>
        <authorList>
            <person name="Hemp J."/>
            <person name="Ward L.M."/>
            <person name="Pace L.A."/>
            <person name="Fischer W.W."/>
        </authorList>
    </citation>
    <scope>NUCLEOTIDE SEQUENCE [LARGE SCALE GENOMIC DNA]</scope>
    <source>
        <strain evidence="1 2">YMTK-2</strain>
    </source>
</reference>
<organism evidence="1 2">
    <name type="scientific">Leptolinea tardivitalis</name>
    <dbReference type="NCBI Taxonomy" id="229920"/>
    <lineage>
        <taxon>Bacteria</taxon>
        <taxon>Bacillati</taxon>
        <taxon>Chloroflexota</taxon>
        <taxon>Anaerolineae</taxon>
        <taxon>Anaerolineales</taxon>
        <taxon>Anaerolineaceae</taxon>
        <taxon>Leptolinea</taxon>
    </lineage>
</organism>
<evidence type="ECO:0000313" key="2">
    <source>
        <dbReference type="Proteomes" id="UP000050430"/>
    </source>
</evidence>
<protein>
    <submittedName>
        <fullName evidence="1">Uncharacterized protein</fullName>
    </submittedName>
</protein>